<keyword evidence="4" id="KW-0479">Metal-binding</keyword>
<accession>A0AAD1Z4Z4</accession>
<dbReference type="InterPro" id="IPR001932">
    <property type="entry name" value="PPM-type_phosphatase-like_dom"/>
</dbReference>
<keyword evidence="8" id="KW-0464">Manganese</keyword>
<gene>
    <name evidence="11" type="ORF">FPE_LOCUS9808</name>
</gene>
<evidence type="ECO:0000313" key="12">
    <source>
        <dbReference type="Proteomes" id="UP000834106"/>
    </source>
</evidence>
<dbReference type="PANTHER" id="PTHR47992">
    <property type="entry name" value="PROTEIN PHOSPHATASE"/>
    <property type="match status" value="1"/>
</dbReference>
<dbReference type="EMBL" id="OU503040">
    <property type="protein sequence ID" value="CAI9762378.1"/>
    <property type="molecule type" value="Genomic_DNA"/>
</dbReference>
<keyword evidence="7 9" id="KW-0904">Protein phosphatase</keyword>
<dbReference type="PROSITE" id="PS51746">
    <property type="entry name" value="PPM_2"/>
    <property type="match status" value="1"/>
</dbReference>
<evidence type="ECO:0000256" key="6">
    <source>
        <dbReference type="ARBA" id="ARBA00022842"/>
    </source>
</evidence>
<evidence type="ECO:0000256" key="4">
    <source>
        <dbReference type="ARBA" id="ARBA00022723"/>
    </source>
</evidence>
<dbReference type="GO" id="GO:0004722">
    <property type="term" value="F:protein serine/threonine phosphatase activity"/>
    <property type="evidence" value="ECO:0007669"/>
    <property type="project" value="UniProtKB-EC"/>
</dbReference>
<dbReference type="InterPro" id="IPR000222">
    <property type="entry name" value="PP2C_BS"/>
</dbReference>
<comment type="cofactor">
    <cofactor evidence="2">
        <name>Mg(2+)</name>
        <dbReference type="ChEBI" id="CHEBI:18420"/>
    </cofactor>
</comment>
<name>A0AAD1Z4Z4_9LAMI</name>
<evidence type="ECO:0000256" key="8">
    <source>
        <dbReference type="ARBA" id="ARBA00023211"/>
    </source>
</evidence>
<evidence type="ECO:0000256" key="5">
    <source>
        <dbReference type="ARBA" id="ARBA00022801"/>
    </source>
</evidence>
<evidence type="ECO:0000256" key="3">
    <source>
        <dbReference type="ARBA" id="ARBA00013081"/>
    </source>
</evidence>
<evidence type="ECO:0000256" key="1">
    <source>
        <dbReference type="ARBA" id="ARBA00001936"/>
    </source>
</evidence>
<reference evidence="11" key="1">
    <citation type="submission" date="2023-05" db="EMBL/GenBank/DDBJ databases">
        <authorList>
            <person name="Huff M."/>
        </authorList>
    </citation>
    <scope>NUCLEOTIDE SEQUENCE</scope>
</reference>
<keyword evidence="6" id="KW-0460">Magnesium</keyword>
<dbReference type="GO" id="GO:0046872">
    <property type="term" value="F:metal ion binding"/>
    <property type="evidence" value="ECO:0007669"/>
    <property type="project" value="UniProtKB-KW"/>
</dbReference>
<keyword evidence="12" id="KW-1185">Reference proteome</keyword>
<dbReference type="CDD" id="cd00143">
    <property type="entry name" value="PP2Cc"/>
    <property type="match status" value="1"/>
</dbReference>
<dbReference type="Gene3D" id="3.60.40.10">
    <property type="entry name" value="PPM-type phosphatase domain"/>
    <property type="match status" value="1"/>
</dbReference>
<feature type="domain" description="PPM-type phosphatase" evidence="10">
    <location>
        <begin position="128"/>
        <end position="437"/>
    </location>
</feature>
<evidence type="ECO:0000313" key="11">
    <source>
        <dbReference type="EMBL" id="CAI9762378.1"/>
    </source>
</evidence>
<dbReference type="InterPro" id="IPR036457">
    <property type="entry name" value="PPM-type-like_dom_sf"/>
</dbReference>
<organism evidence="11 12">
    <name type="scientific">Fraxinus pennsylvanica</name>
    <dbReference type="NCBI Taxonomy" id="56036"/>
    <lineage>
        <taxon>Eukaryota</taxon>
        <taxon>Viridiplantae</taxon>
        <taxon>Streptophyta</taxon>
        <taxon>Embryophyta</taxon>
        <taxon>Tracheophyta</taxon>
        <taxon>Spermatophyta</taxon>
        <taxon>Magnoliopsida</taxon>
        <taxon>eudicotyledons</taxon>
        <taxon>Gunneridae</taxon>
        <taxon>Pentapetalae</taxon>
        <taxon>asterids</taxon>
        <taxon>lamiids</taxon>
        <taxon>Lamiales</taxon>
        <taxon>Oleaceae</taxon>
        <taxon>Oleeae</taxon>
        <taxon>Fraxinus</taxon>
    </lineage>
</organism>
<protein>
    <recommendedName>
        <fullName evidence="3">protein-serine/threonine phosphatase</fullName>
        <ecNumber evidence="3">3.1.3.16</ecNumber>
    </recommendedName>
</protein>
<dbReference type="InterPro" id="IPR015655">
    <property type="entry name" value="PP2C"/>
</dbReference>
<dbReference type="SUPFAM" id="SSF81606">
    <property type="entry name" value="PP2C-like"/>
    <property type="match status" value="1"/>
</dbReference>
<dbReference type="AlphaFoldDB" id="A0AAD1Z4Z4"/>
<dbReference type="FunFam" id="3.60.40.10:FF:000291">
    <property type="entry name" value="Protein phosphatase 2C 50"/>
    <property type="match status" value="1"/>
</dbReference>
<comment type="cofactor">
    <cofactor evidence="1">
        <name>Mn(2+)</name>
        <dbReference type="ChEBI" id="CHEBI:29035"/>
    </cofactor>
</comment>
<dbReference type="EC" id="3.1.3.16" evidence="3"/>
<comment type="similarity">
    <text evidence="9">Belongs to the PP2C family.</text>
</comment>
<dbReference type="Pfam" id="PF00481">
    <property type="entry name" value="PP2C"/>
    <property type="match status" value="1"/>
</dbReference>
<evidence type="ECO:0000256" key="7">
    <source>
        <dbReference type="ARBA" id="ARBA00022912"/>
    </source>
</evidence>
<proteinExistence type="inferred from homology"/>
<evidence type="ECO:0000259" key="10">
    <source>
        <dbReference type="PROSITE" id="PS51746"/>
    </source>
</evidence>
<dbReference type="PROSITE" id="PS01032">
    <property type="entry name" value="PPM_1"/>
    <property type="match status" value="1"/>
</dbReference>
<evidence type="ECO:0000256" key="9">
    <source>
        <dbReference type="RuleBase" id="RU003465"/>
    </source>
</evidence>
<keyword evidence="5 9" id="KW-0378">Hydrolase</keyword>
<dbReference type="SMART" id="SM00332">
    <property type="entry name" value="PP2Cc"/>
    <property type="match status" value="1"/>
</dbReference>
<sequence length="443" mass="47901">MLRANGDCSRETSQERRRRRIEIRRNAAVMAASGESLSFTPGVHLRQGGPSVVTHQDPHQGGSMERADPSPIVHHWQGSQGVVIHQNRPQGYSTARAYPLSMTGSSEEDPDEAAERNLNHVPGVVIPVVGAVAVAGMLQRMEDAVTVQTNLCSPTINHCHPVHFFGVFDGHGGAHVAIMCREWMHVILEEELMRLECPILPSSSGTSSSRAPALGQPDVECILKEAWTQVLQRCFSRTEELAMNTCQCGRVGFECSCNQNWLVYSGSAAVVVVLTDEYIVAANCGDSRAILCCSGSVIPLSVDHKPNRPDELARIEASGGCVFVLDGAPRVGGILAMSRAIGDGYLKPSVISVPEITFIRRTEEQEFFIIASDGLWDVMSNEMTCHVVRQCLREENSGRNKGHGLLPSLCASAAGLLTNLAIARGSADNITVVVVDLKRMVTA</sequence>
<evidence type="ECO:0000256" key="2">
    <source>
        <dbReference type="ARBA" id="ARBA00001946"/>
    </source>
</evidence>
<dbReference type="Proteomes" id="UP000834106">
    <property type="component" value="Chromosome 5"/>
</dbReference>